<keyword evidence="2" id="KW-0479">Metal-binding</keyword>
<accession>A0AAP0C0T5</accession>
<dbReference type="PANTHER" id="PTHR11820:SF7">
    <property type="entry name" value="ACYLPYRUVASE FAHD1, MITOCHONDRIAL"/>
    <property type="match status" value="1"/>
</dbReference>
<sequence>MAAAQSLLNLGTKIIAVGRNYAAHAKELGNAVPKEPVLFLKPTSSYLQNGGTIEIPPPLESLDHEVELAVVICQKARDVAEKEAMDYVGGYALALDMTAREIQSSAKSAGLPWTVAKGQDTFTPISAFLPKSMIKDPDNLDLWLKVDDELRQKGSTRDMIFKIPFLISHISSIMTLVEGDVILTGTPPGVGPVRSNQKITAGIAGFIDVHFDVQKRQRRIHLHPKP</sequence>
<evidence type="ECO:0000313" key="5">
    <source>
        <dbReference type="EMBL" id="KAK8954498.1"/>
    </source>
</evidence>
<dbReference type="EMBL" id="JBBWWQ010000002">
    <property type="protein sequence ID" value="KAK8954498.1"/>
    <property type="molecule type" value="Genomic_DNA"/>
</dbReference>
<dbReference type="PANTHER" id="PTHR11820">
    <property type="entry name" value="ACYLPYRUVASE"/>
    <property type="match status" value="1"/>
</dbReference>
<comment type="similarity">
    <text evidence="1">Belongs to the FAH family.</text>
</comment>
<keyword evidence="6" id="KW-1185">Reference proteome</keyword>
<dbReference type="GO" id="GO:0005739">
    <property type="term" value="C:mitochondrion"/>
    <property type="evidence" value="ECO:0007669"/>
    <property type="project" value="TreeGrafter"/>
</dbReference>
<evidence type="ECO:0000256" key="3">
    <source>
        <dbReference type="ARBA" id="ARBA00056302"/>
    </source>
</evidence>
<name>A0AAP0C0T5_9ASPA</name>
<gene>
    <name evidence="5" type="ORF">KSP39_PZI002693</name>
</gene>
<evidence type="ECO:0000313" key="6">
    <source>
        <dbReference type="Proteomes" id="UP001418222"/>
    </source>
</evidence>
<dbReference type="Proteomes" id="UP001418222">
    <property type="component" value="Unassembled WGS sequence"/>
</dbReference>
<protein>
    <recommendedName>
        <fullName evidence="4">Fumarylacetoacetase-like C-terminal domain-containing protein</fullName>
    </recommendedName>
</protein>
<comment type="function">
    <text evidence="3">Tautomerase that converts enol-oxaloacetate, a strong inhibitor of succinate dehydrogenase, to the physiological keto form of oxaloacetate.</text>
</comment>
<dbReference type="InterPro" id="IPR011234">
    <property type="entry name" value="Fumarylacetoacetase-like_C"/>
</dbReference>
<evidence type="ECO:0000256" key="1">
    <source>
        <dbReference type="ARBA" id="ARBA00010211"/>
    </source>
</evidence>
<reference evidence="5 6" key="1">
    <citation type="journal article" date="2022" name="Nat. Plants">
        <title>Genomes of leafy and leafless Platanthera orchids illuminate the evolution of mycoheterotrophy.</title>
        <authorList>
            <person name="Li M.H."/>
            <person name="Liu K.W."/>
            <person name="Li Z."/>
            <person name="Lu H.C."/>
            <person name="Ye Q.L."/>
            <person name="Zhang D."/>
            <person name="Wang J.Y."/>
            <person name="Li Y.F."/>
            <person name="Zhong Z.M."/>
            <person name="Liu X."/>
            <person name="Yu X."/>
            <person name="Liu D.K."/>
            <person name="Tu X.D."/>
            <person name="Liu B."/>
            <person name="Hao Y."/>
            <person name="Liao X.Y."/>
            <person name="Jiang Y.T."/>
            <person name="Sun W.H."/>
            <person name="Chen J."/>
            <person name="Chen Y.Q."/>
            <person name="Ai Y."/>
            <person name="Zhai J.W."/>
            <person name="Wu S.S."/>
            <person name="Zhou Z."/>
            <person name="Hsiao Y.Y."/>
            <person name="Wu W.L."/>
            <person name="Chen Y.Y."/>
            <person name="Lin Y.F."/>
            <person name="Hsu J.L."/>
            <person name="Li C.Y."/>
            <person name="Wang Z.W."/>
            <person name="Zhao X."/>
            <person name="Zhong W.Y."/>
            <person name="Ma X.K."/>
            <person name="Ma L."/>
            <person name="Huang J."/>
            <person name="Chen G.Z."/>
            <person name="Huang M.Z."/>
            <person name="Huang L."/>
            <person name="Peng D.H."/>
            <person name="Luo Y.B."/>
            <person name="Zou S.Q."/>
            <person name="Chen S.P."/>
            <person name="Lan S."/>
            <person name="Tsai W.C."/>
            <person name="Van de Peer Y."/>
            <person name="Liu Z.J."/>
        </authorList>
    </citation>
    <scope>NUCLEOTIDE SEQUENCE [LARGE SCALE GENOMIC DNA]</scope>
    <source>
        <strain evidence="5">Lor287</strain>
    </source>
</reference>
<dbReference type="GO" id="GO:0018773">
    <property type="term" value="F:acetylpyruvate hydrolase activity"/>
    <property type="evidence" value="ECO:0007669"/>
    <property type="project" value="TreeGrafter"/>
</dbReference>
<dbReference type="Pfam" id="PF01557">
    <property type="entry name" value="FAA_hydrolase"/>
    <property type="match status" value="1"/>
</dbReference>
<dbReference type="AlphaFoldDB" id="A0AAP0C0T5"/>
<dbReference type="Gene3D" id="3.90.850.10">
    <property type="entry name" value="Fumarylacetoacetase-like, C-terminal domain"/>
    <property type="match status" value="1"/>
</dbReference>
<dbReference type="SUPFAM" id="SSF56529">
    <property type="entry name" value="FAH"/>
    <property type="match status" value="1"/>
</dbReference>
<dbReference type="GO" id="GO:0046872">
    <property type="term" value="F:metal ion binding"/>
    <property type="evidence" value="ECO:0007669"/>
    <property type="project" value="UniProtKB-KW"/>
</dbReference>
<evidence type="ECO:0000256" key="2">
    <source>
        <dbReference type="ARBA" id="ARBA00022723"/>
    </source>
</evidence>
<dbReference type="GO" id="GO:0050163">
    <property type="term" value="F:oxaloacetate tautomerase activity"/>
    <property type="evidence" value="ECO:0007669"/>
    <property type="project" value="UniProtKB-ARBA"/>
</dbReference>
<comment type="caution">
    <text evidence="5">The sequence shown here is derived from an EMBL/GenBank/DDBJ whole genome shotgun (WGS) entry which is preliminary data.</text>
</comment>
<dbReference type="InterPro" id="IPR036663">
    <property type="entry name" value="Fumarylacetoacetase_C_sf"/>
</dbReference>
<proteinExistence type="inferred from homology"/>
<organism evidence="5 6">
    <name type="scientific">Platanthera zijinensis</name>
    <dbReference type="NCBI Taxonomy" id="2320716"/>
    <lineage>
        <taxon>Eukaryota</taxon>
        <taxon>Viridiplantae</taxon>
        <taxon>Streptophyta</taxon>
        <taxon>Embryophyta</taxon>
        <taxon>Tracheophyta</taxon>
        <taxon>Spermatophyta</taxon>
        <taxon>Magnoliopsida</taxon>
        <taxon>Liliopsida</taxon>
        <taxon>Asparagales</taxon>
        <taxon>Orchidaceae</taxon>
        <taxon>Orchidoideae</taxon>
        <taxon>Orchideae</taxon>
        <taxon>Orchidinae</taxon>
        <taxon>Platanthera</taxon>
    </lineage>
</organism>
<dbReference type="FunFam" id="3.90.850.10:FF:000003">
    <property type="entry name" value="Fumarylacetoacetate hydrolase domain-containing 1"/>
    <property type="match status" value="1"/>
</dbReference>
<feature type="domain" description="Fumarylacetoacetase-like C-terminal" evidence="4">
    <location>
        <begin position="13"/>
        <end position="206"/>
    </location>
</feature>
<dbReference type="GO" id="GO:0006107">
    <property type="term" value="P:oxaloacetate metabolic process"/>
    <property type="evidence" value="ECO:0007669"/>
    <property type="project" value="UniProtKB-ARBA"/>
</dbReference>
<evidence type="ECO:0000259" key="4">
    <source>
        <dbReference type="Pfam" id="PF01557"/>
    </source>
</evidence>